<evidence type="ECO:0000259" key="7">
    <source>
        <dbReference type="PROSITE" id="PS51767"/>
    </source>
</evidence>
<reference evidence="8 9" key="1">
    <citation type="submission" date="2016-03" db="EMBL/GenBank/DDBJ databases">
        <title>Comparative genomics of the ectomycorrhizal sister species Rhizopogon vinicolor and Rhizopogon vesiculosus (Basidiomycota: Boletales) reveals a divergence of the mating type B locus.</title>
        <authorList>
            <person name="Mujic A.B."/>
            <person name="Kuo A."/>
            <person name="Tritt A."/>
            <person name="Lipzen A."/>
            <person name="Chen C."/>
            <person name="Johnson J."/>
            <person name="Sharma A."/>
            <person name="Barry K."/>
            <person name="Grigoriev I.V."/>
            <person name="Spatafora J.W."/>
        </authorList>
    </citation>
    <scope>NUCLEOTIDE SEQUENCE [LARGE SCALE GENOMIC DNA]</scope>
    <source>
        <strain evidence="8 9">AM-OR11-056</strain>
    </source>
</reference>
<organism evidence="8 9">
    <name type="scientific">Rhizopogon vesiculosus</name>
    <dbReference type="NCBI Taxonomy" id="180088"/>
    <lineage>
        <taxon>Eukaryota</taxon>
        <taxon>Fungi</taxon>
        <taxon>Dikarya</taxon>
        <taxon>Basidiomycota</taxon>
        <taxon>Agaricomycotina</taxon>
        <taxon>Agaricomycetes</taxon>
        <taxon>Agaricomycetidae</taxon>
        <taxon>Boletales</taxon>
        <taxon>Suillineae</taxon>
        <taxon>Rhizopogonaceae</taxon>
        <taxon>Rhizopogon</taxon>
    </lineage>
</organism>
<feature type="domain" description="Peptidase A1" evidence="7">
    <location>
        <begin position="539"/>
        <end position="830"/>
    </location>
</feature>
<dbReference type="OrthoDB" id="771136at2759"/>
<feature type="disulfide bond" evidence="4">
    <location>
        <begin position="119"/>
        <end position="123"/>
    </location>
</feature>
<feature type="active site" evidence="3">
    <location>
        <position position="106"/>
    </location>
</feature>
<evidence type="ECO:0000256" key="6">
    <source>
        <dbReference type="SAM" id="SignalP"/>
    </source>
</evidence>
<gene>
    <name evidence="8" type="ORF">AZE42_10610</name>
</gene>
<name>A0A1J8QG24_9AGAM</name>
<dbReference type="SUPFAM" id="SSF50630">
    <property type="entry name" value="Acid proteases"/>
    <property type="match status" value="2"/>
</dbReference>
<keyword evidence="9" id="KW-1185">Reference proteome</keyword>
<dbReference type="InterPro" id="IPR033121">
    <property type="entry name" value="PEPTIDASE_A1"/>
</dbReference>
<feature type="domain" description="Peptidase A1" evidence="7">
    <location>
        <begin position="88"/>
        <end position="411"/>
    </location>
</feature>
<sequence>MYPSLPIGLIALLSMFSEVLGAPQFGTSSAGQSMSLTQRMQPSRNASELAEYAKNLRDATIAKYSAQRNQKRGTGENLMVNQGLDASFYGSLAVGTPPYSFDVILDTGSSDLWIASSMCQSTCAGTGNFDPAKSSTFKNLNKQFNVAYESGEAAGTLGQDVIHMAGFTIMDQEFAVVTSTSLNFLVNPVTGVFGLAWQSLASSTAMPFWQALASSGQWSQPLMAFQLTRFLNDSQAGGLEPGGSLTMGYANESLYTGTIDYRDIPDGQASYWLQQITSMTVQGKSISLPTGSASYAAIDTGTTLVAGPPDSIAAIYAQIPGSQPGTGNWKGFYSYPCDNVVTVKISFGGPSWSITPDDFAFTSTGPTSNECYGAFYAIPTSTGTPSWIIGDTFLKNVYSVFRYNPPSVGFAALSEVALAMNGKAGGIPSATLGANSAMFTVEPSAAPLTRSFSAVALVVDYLVLVNSANRTGLSILRSWDAFSATFSHSLPTHAARDICEVELQHDDRHRRTRLMLHSVATLFDDPGSRMIPILSLLSLFALSTTGTFGAPTEAATIAGQSIPLLRRNPSPYDISKLGALAKSQRNNAILKYGGQTKQRRSTGSNSIVDQEYDSSYYGTLAIGTPAESFDVILDTGSSTSPLHSQSPMAQATQKAILGQDVVQMAGFSISNQGFAVVDSVSEGLLTSPVSGLLGLAWSSLATSGQTPFWQTLAASGAWDSALFAVQLTRYTNATNAQTLEPGGVLNMGYTNSSLYTGSIEYIDIPGTPSYWYLPLDSLTVQGSSVTITSGTTAAIDTGTTNIGGPASSIEAIYANIPDSQPATGEWEGYY</sequence>
<feature type="active site" evidence="3">
    <location>
        <position position="299"/>
    </location>
</feature>
<dbReference type="InterPro" id="IPR001969">
    <property type="entry name" value="Aspartic_peptidase_AS"/>
</dbReference>
<evidence type="ECO:0000256" key="3">
    <source>
        <dbReference type="PIRSR" id="PIRSR601461-1"/>
    </source>
</evidence>
<keyword evidence="4" id="KW-1015">Disulfide bond</keyword>
<evidence type="ECO:0000313" key="8">
    <source>
        <dbReference type="EMBL" id="OJA20654.1"/>
    </source>
</evidence>
<dbReference type="EMBL" id="LVVM01000461">
    <property type="protein sequence ID" value="OJA20654.1"/>
    <property type="molecule type" value="Genomic_DNA"/>
</dbReference>
<dbReference type="Proteomes" id="UP000183567">
    <property type="component" value="Unassembled WGS sequence"/>
</dbReference>
<dbReference type="InterPro" id="IPR034164">
    <property type="entry name" value="Pepsin-like_dom"/>
</dbReference>
<dbReference type="PRINTS" id="PR00792">
    <property type="entry name" value="PEPSIN"/>
</dbReference>
<dbReference type="InterPro" id="IPR001461">
    <property type="entry name" value="Aspartic_peptidase_A1"/>
</dbReference>
<dbReference type="GO" id="GO:0004190">
    <property type="term" value="F:aspartic-type endopeptidase activity"/>
    <property type="evidence" value="ECO:0007669"/>
    <property type="project" value="UniProtKB-KW"/>
</dbReference>
<evidence type="ECO:0000256" key="1">
    <source>
        <dbReference type="ARBA" id="ARBA00007447"/>
    </source>
</evidence>
<feature type="signal peptide" evidence="6">
    <location>
        <begin position="1"/>
        <end position="21"/>
    </location>
</feature>
<accession>A0A1J8QG24</accession>
<dbReference type="CDD" id="cd05471">
    <property type="entry name" value="pepsin_like"/>
    <property type="match status" value="2"/>
</dbReference>
<keyword evidence="5" id="KW-0378">Hydrolase</keyword>
<dbReference type="Gene3D" id="2.40.70.10">
    <property type="entry name" value="Acid Proteases"/>
    <property type="match status" value="4"/>
</dbReference>
<feature type="non-terminal residue" evidence="8">
    <location>
        <position position="830"/>
    </location>
</feature>
<comment type="similarity">
    <text evidence="1 5">Belongs to the peptidase A1 family.</text>
</comment>
<evidence type="ECO:0000313" key="9">
    <source>
        <dbReference type="Proteomes" id="UP000183567"/>
    </source>
</evidence>
<keyword evidence="5" id="KW-0645">Protease</keyword>
<dbReference type="PROSITE" id="PS00141">
    <property type="entry name" value="ASP_PROTEASE"/>
    <property type="match status" value="2"/>
</dbReference>
<evidence type="ECO:0000256" key="4">
    <source>
        <dbReference type="PIRSR" id="PIRSR601461-2"/>
    </source>
</evidence>
<comment type="caution">
    <text evidence="8">The sequence shown here is derived from an EMBL/GenBank/DDBJ whole genome shotgun (WGS) entry which is preliminary data.</text>
</comment>
<dbReference type="FunFam" id="2.40.70.10:FF:000008">
    <property type="entry name" value="Cathepsin D"/>
    <property type="match status" value="1"/>
</dbReference>
<evidence type="ECO:0000256" key="2">
    <source>
        <dbReference type="ARBA" id="ARBA00022750"/>
    </source>
</evidence>
<dbReference type="GO" id="GO:0006508">
    <property type="term" value="P:proteolysis"/>
    <property type="evidence" value="ECO:0007669"/>
    <property type="project" value="UniProtKB-KW"/>
</dbReference>
<proteinExistence type="inferred from homology"/>
<keyword evidence="6" id="KW-0732">Signal</keyword>
<dbReference type="PROSITE" id="PS51767">
    <property type="entry name" value="PEPTIDASE_A1"/>
    <property type="match status" value="2"/>
</dbReference>
<dbReference type="AlphaFoldDB" id="A0A1J8QG24"/>
<evidence type="ECO:0000256" key="5">
    <source>
        <dbReference type="RuleBase" id="RU000454"/>
    </source>
</evidence>
<keyword evidence="2 5" id="KW-0064">Aspartyl protease</keyword>
<feature type="chain" id="PRO_5012023872" description="Peptidase A1 domain-containing protein" evidence="6">
    <location>
        <begin position="22"/>
        <end position="830"/>
    </location>
</feature>
<protein>
    <recommendedName>
        <fullName evidence="7">Peptidase A1 domain-containing protein</fullName>
    </recommendedName>
</protein>
<dbReference type="InterPro" id="IPR021109">
    <property type="entry name" value="Peptidase_aspartic_dom_sf"/>
</dbReference>
<dbReference type="PANTHER" id="PTHR47966">
    <property type="entry name" value="BETA-SITE APP-CLEAVING ENZYME, ISOFORM A-RELATED"/>
    <property type="match status" value="1"/>
</dbReference>
<dbReference type="Pfam" id="PF00026">
    <property type="entry name" value="Asp"/>
    <property type="match status" value="3"/>
</dbReference>
<dbReference type="PANTHER" id="PTHR47966:SF6">
    <property type="entry name" value="PEPTIDASE A1 DOMAIN-CONTAINING PROTEIN"/>
    <property type="match status" value="1"/>
</dbReference>